<protein>
    <recommendedName>
        <fullName evidence="6">Flagellar P-ring protein</fullName>
    </recommendedName>
    <alternativeName>
        <fullName evidence="6">Basal body P-ring protein</fullName>
    </alternativeName>
</protein>
<evidence type="ECO:0000256" key="3">
    <source>
        <dbReference type="ARBA" id="ARBA00008994"/>
    </source>
</evidence>
<proteinExistence type="inferred from homology"/>
<dbReference type="GO" id="GO:0030288">
    <property type="term" value="C:outer membrane-bounded periplasmic space"/>
    <property type="evidence" value="ECO:0007669"/>
    <property type="project" value="InterPro"/>
</dbReference>
<keyword evidence="7" id="KW-0282">Flagellum</keyword>
<name>A0A2R8CQ12_9GAMM</name>
<dbReference type="HAMAP" id="MF_00416">
    <property type="entry name" value="FlgI"/>
    <property type="match status" value="1"/>
</dbReference>
<comment type="function">
    <text evidence="1 6">Assembles around the rod to form the L-ring and probably protects the motor/basal body from shearing forces during rotation.</text>
</comment>
<reference evidence="8" key="1">
    <citation type="submission" date="2018-03" db="EMBL/GenBank/DDBJ databases">
        <authorList>
            <person name="Navarro De La Torre S."/>
        </authorList>
    </citation>
    <scope>NUCLEOTIDE SEQUENCE [LARGE SCALE GENOMIC DNA]</scope>
    <source>
        <strain evidence="8">EAod3</strain>
    </source>
</reference>
<comment type="subcellular location">
    <subcellularLocation>
        <location evidence="2 6">Bacterial flagellum basal body</location>
    </subcellularLocation>
</comment>
<dbReference type="AlphaFoldDB" id="A0A2R8CQ12"/>
<dbReference type="Pfam" id="PF02119">
    <property type="entry name" value="FlgI"/>
    <property type="match status" value="1"/>
</dbReference>
<organism evidence="7 8">
    <name type="scientific">Kushneria phyllosphaerae</name>
    <dbReference type="NCBI Taxonomy" id="2100822"/>
    <lineage>
        <taxon>Bacteria</taxon>
        <taxon>Pseudomonadati</taxon>
        <taxon>Pseudomonadota</taxon>
        <taxon>Gammaproteobacteria</taxon>
        <taxon>Oceanospirillales</taxon>
        <taxon>Halomonadaceae</taxon>
        <taxon>Kushneria</taxon>
    </lineage>
</organism>
<keyword evidence="8" id="KW-1185">Reference proteome</keyword>
<comment type="similarity">
    <text evidence="3 6">Belongs to the FlgI family.</text>
</comment>
<dbReference type="PRINTS" id="PR01010">
    <property type="entry name" value="FLGPRINGFLGI"/>
</dbReference>
<dbReference type="NCBIfam" id="NF003676">
    <property type="entry name" value="PRK05303.1"/>
    <property type="match status" value="1"/>
</dbReference>
<dbReference type="PANTHER" id="PTHR30381:SF0">
    <property type="entry name" value="FLAGELLAR P-RING PROTEIN"/>
    <property type="match status" value="1"/>
</dbReference>
<dbReference type="PANTHER" id="PTHR30381">
    <property type="entry name" value="FLAGELLAR P-RING PERIPLASMIC PROTEIN FLGI"/>
    <property type="match status" value="1"/>
</dbReference>
<evidence type="ECO:0000313" key="7">
    <source>
        <dbReference type="EMBL" id="SPJ34874.1"/>
    </source>
</evidence>
<keyword evidence="7" id="KW-0969">Cilium</keyword>
<evidence type="ECO:0000313" key="8">
    <source>
        <dbReference type="Proteomes" id="UP000244934"/>
    </source>
</evidence>
<dbReference type="InterPro" id="IPR001782">
    <property type="entry name" value="Flag_FlgI"/>
</dbReference>
<accession>A0A2R8CQ12</accession>
<gene>
    <name evidence="6 7" type="primary">flgI</name>
    <name evidence="7" type="ORF">KSP9073_02921</name>
</gene>
<dbReference type="GO" id="GO:0009428">
    <property type="term" value="C:bacterial-type flagellum basal body, distal rod, P ring"/>
    <property type="evidence" value="ECO:0007669"/>
    <property type="project" value="InterPro"/>
</dbReference>
<evidence type="ECO:0000256" key="4">
    <source>
        <dbReference type="ARBA" id="ARBA00022729"/>
    </source>
</evidence>
<evidence type="ECO:0000256" key="5">
    <source>
        <dbReference type="ARBA" id="ARBA00023143"/>
    </source>
</evidence>
<feature type="signal peptide" evidence="6">
    <location>
        <begin position="1"/>
        <end position="31"/>
    </location>
</feature>
<evidence type="ECO:0000256" key="6">
    <source>
        <dbReference type="HAMAP-Rule" id="MF_00416"/>
    </source>
</evidence>
<evidence type="ECO:0000256" key="2">
    <source>
        <dbReference type="ARBA" id="ARBA00004117"/>
    </source>
</evidence>
<dbReference type="Proteomes" id="UP000244934">
    <property type="component" value="Unassembled WGS sequence"/>
</dbReference>
<dbReference type="PROSITE" id="PS51257">
    <property type="entry name" value="PROKAR_LIPOPROTEIN"/>
    <property type="match status" value="1"/>
</dbReference>
<keyword evidence="7" id="KW-0966">Cell projection</keyword>
<dbReference type="GO" id="GO:0005198">
    <property type="term" value="F:structural molecule activity"/>
    <property type="evidence" value="ECO:0007669"/>
    <property type="project" value="InterPro"/>
</dbReference>
<dbReference type="GO" id="GO:0071973">
    <property type="term" value="P:bacterial-type flagellum-dependent cell motility"/>
    <property type="evidence" value="ECO:0007669"/>
    <property type="project" value="InterPro"/>
</dbReference>
<keyword evidence="5 6" id="KW-0975">Bacterial flagellum</keyword>
<feature type="chain" id="PRO_5015365879" description="Flagellar P-ring protein" evidence="6">
    <location>
        <begin position="32"/>
        <end position="376"/>
    </location>
</feature>
<comment type="subunit">
    <text evidence="6">The basal body constitutes a major portion of the flagellar organelle and consists of four rings (L,P,S, and M) mounted on a central rod.</text>
</comment>
<dbReference type="EMBL" id="ONZI01000004">
    <property type="protein sequence ID" value="SPJ34874.1"/>
    <property type="molecule type" value="Genomic_DNA"/>
</dbReference>
<keyword evidence="4 6" id="KW-0732">Signal</keyword>
<sequence precursor="true">MMAMLKSVSLHGAALLLSGCVLMGLACQAQAARLGDIATFAGVRSNPLVGYGLVVGLDNTGDQTMQAPFTGQSVTNMLSELGVTIPAGTNMQLKNVAAVMVTAELPPFSSPGQRLDITVSSVGNARSLRGGTLLMTPLKGADGQIYALGQGNMVIPGISAQAAGSSVQVNQTSSGRIPGGAIIERTVPVQMAEQGRIDLELKDADFNTALRTMNAINNAMGQGIAVAQNSRVISLAAPLDSASQVSFMARVQNIDVDPGVVTPKVIMNARTGSVAMNTRVTLNRAAIAHGNLSITIDSNPIISQPNALSGGQTAVVPNADINVQEESGALSIVSGEADLSQVVDALNRLGATPNDLMAILQALKSAGALNADLEII</sequence>
<evidence type="ECO:0000256" key="1">
    <source>
        <dbReference type="ARBA" id="ARBA00002591"/>
    </source>
</evidence>